<evidence type="ECO:0000256" key="1">
    <source>
        <dbReference type="SAM" id="Phobius"/>
    </source>
</evidence>
<keyword evidence="1" id="KW-0812">Transmembrane</keyword>
<proteinExistence type="predicted"/>
<feature type="transmembrane region" description="Helical" evidence="1">
    <location>
        <begin position="578"/>
        <end position="596"/>
    </location>
</feature>
<keyword evidence="1" id="KW-1133">Transmembrane helix</keyword>
<organism evidence="2 3">
    <name type="scientific">Cymbomonas tetramitiformis</name>
    <dbReference type="NCBI Taxonomy" id="36881"/>
    <lineage>
        <taxon>Eukaryota</taxon>
        <taxon>Viridiplantae</taxon>
        <taxon>Chlorophyta</taxon>
        <taxon>Pyramimonadophyceae</taxon>
        <taxon>Pyramimonadales</taxon>
        <taxon>Pyramimonadaceae</taxon>
        <taxon>Cymbomonas</taxon>
    </lineage>
</organism>
<keyword evidence="1" id="KW-0472">Membrane</keyword>
<dbReference type="Gene3D" id="3.50.50.60">
    <property type="entry name" value="FAD/NAD(P)-binding domain"/>
    <property type="match status" value="1"/>
</dbReference>
<keyword evidence="3" id="KW-1185">Reference proteome</keyword>
<dbReference type="SUPFAM" id="SSF51905">
    <property type="entry name" value="FAD/NAD(P)-binding domain"/>
    <property type="match status" value="1"/>
</dbReference>
<feature type="transmembrane region" description="Helical" evidence="1">
    <location>
        <begin position="533"/>
        <end position="566"/>
    </location>
</feature>
<protein>
    <submittedName>
        <fullName evidence="2">Uncharacterized protein</fullName>
    </submittedName>
</protein>
<evidence type="ECO:0000313" key="2">
    <source>
        <dbReference type="EMBL" id="KAK3265790.1"/>
    </source>
</evidence>
<accession>A0AAE0KZ48</accession>
<evidence type="ECO:0000313" key="3">
    <source>
        <dbReference type="Proteomes" id="UP001190700"/>
    </source>
</evidence>
<sequence>MATLDIDILVVGFGYTSFSLLNELERTKHDYVIVSSGPTLFNRLSDVQCLDFDTVSGTFSSFYTFDMVGSNNDGSESSARFPEPLNKHTKGSWPTAKEFYASMCRLSARFKHRVVEDWVTRIDNHDDHSYICLQSGNKYRAKHVILATGYAREINKSLTDFDYRACFNKTVVIKSIGDSANLLCSKLVPNNNRVICVANGLVAYDKALYESGVLNSLEDSTHGIWDSILPQLYKHTILGGGWLTQGFPDNLATAVPEAWRTDWWSRLASTTAKAGIPNGLLVTKYWGIDTYSKLFGDDLEAAIRKGYLCNDIAFLLSEGLVELWPSRTTSIDREHKTIAKDQTVLPYDHIIDTSRERPNLPPIFFSRDGESCHRFEYVHRDNYLGVVSPKLCNIYFCGLTRPTTGGIAVPSEMQGLLIHKLVTNALFNERIYAELPKRIFQYNLRQYGEQISLPCSPFDHLVHADPYVRDVAIAIGIDLPLSTCRTLLDVQHWFWGPLRPYRFRQRGEYCINGASELSKQHATENFQWVAPQMWFLSYVFTLLSLYALGLAAWGIWGLVPLYALVFYLLAMYQLGTRITSAVLVLGWTAVVNSIFYKPLRILIIGLLLTVNIVSISHVSFLGLLIYCALCVLPPVKLYPRMPFHGMRNKGKYHAFWQRYCDVYRATQSVMFTEKSKNM</sequence>
<gene>
    <name evidence="2" type="ORF">CYMTET_25556</name>
</gene>
<feature type="transmembrane region" description="Helical" evidence="1">
    <location>
        <begin position="602"/>
        <end position="632"/>
    </location>
</feature>
<name>A0AAE0KZ48_9CHLO</name>
<dbReference type="Proteomes" id="UP001190700">
    <property type="component" value="Unassembled WGS sequence"/>
</dbReference>
<dbReference type="InterPro" id="IPR036188">
    <property type="entry name" value="FAD/NAD-bd_sf"/>
</dbReference>
<dbReference type="EMBL" id="LGRX02013706">
    <property type="protein sequence ID" value="KAK3265790.1"/>
    <property type="molecule type" value="Genomic_DNA"/>
</dbReference>
<reference evidence="2 3" key="1">
    <citation type="journal article" date="2015" name="Genome Biol. Evol.">
        <title>Comparative Genomics of a Bacterivorous Green Alga Reveals Evolutionary Causalities and Consequences of Phago-Mixotrophic Mode of Nutrition.</title>
        <authorList>
            <person name="Burns J.A."/>
            <person name="Paasch A."/>
            <person name="Narechania A."/>
            <person name="Kim E."/>
        </authorList>
    </citation>
    <scope>NUCLEOTIDE SEQUENCE [LARGE SCALE GENOMIC DNA]</scope>
    <source>
        <strain evidence="2 3">PLY_AMNH</strain>
    </source>
</reference>
<dbReference type="AlphaFoldDB" id="A0AAE0KZ48"/>
<comment type="caution">
    <text evidence="2">The sequence shown here is derived from an EMBL/GenBank/DDBJ whole genome shotgun (WGS) entry which is preliminary data.</text>
</comment>